<evidence type="ECO:0000256" key="1">
    <source>
        <dbReference type="PROSITE-ProRule" id="PRU01360"/>
    </source>
</evidence>
<protein>
    <recommendedName>
        <fullName evidence="4">VIT domain-containing protein</fullName>
    </recommendedName>
</protein>
<keyword evidence="1" id="KW-1134">Transmembrane beta strand</keyword>
<dbReference type="RefSeq" id="WP_343911940.1">
    <property type="nucleotide sequence ID" value="NZ_BAAAGE010000001.1"/>
</dbReference>
<dbReference type="Pfam" id="PF07715">
    <property type="entry name" value="Plug"/>
    <property type="match status" value="1"/>
</dbReference>
<name>A0ABP3TVM6_9FLAO</name>
<dbReference type="PANTHER" id="PTHR45737">
    <property type="entry name" value="VON WILLEBRAND FACTOR A DOMAIN-CONTAINING PROTEIN 5A"/>
    <property type="match status" value="1"/>
</dbReference>
<evidence type="ECO:0000259" key="4">
    <source>
        <dbReference type="PROSITE" id="PS51468"/>
    </source>
</evidence>
<dbReference type="InterPro" id="IPR013694">
    <property type="entry name" value="VIT"/>
</dbReference>
<evidence type="ECO:0000256" key="3">
    <source>
        <dbReference type="SAM" id="SignalP"/>
    </source>
</evidence>
<dbReference type="PROSITE" id="PS51468">
    <property type="entry name" value="VIT"/>
    <property type="match status" value="1"/>
</dbReference>
<evidence type="ECO:0000313" key="5">
    <source>
        <dbReference type="EMBL" id="GAA0718856.1"/>
    </source>
</evidence>
<feature type="compositionally biased region" description="Polar residues" evidence="2">
    <location>
        <begin position="584"/>
        <end position="603"/>
    </location>
</feature>
<keyword evidence="6" id="KW-1185">Reference proteome</keyword>
<dbReference type="SUPFAM" id="SSF49464">
    <property type="entry name" value="Carboxypeptidase regulatory domain-like"/>
    <property type="match status" value="1"/>
</dbReference>
<dbReference type="Gene3D" id="1.25.40.10">
    <property type="entry name" value="Tetratricopeptide repeat domain"/>
    <property type="match status" value="1"/>
</dbReference>
<evidence type="ECO:0000256" key="2">
    <source>
        <dbReference type="SAM" id="MobiDB-lite"/>
    </source>
</evidence>
<feature type="chain" id="PRO_5046145512" description="VIT domain-containing protein" evidence="3">
    <location>
        <begin position="19"/>
        <end position="1143"/>
    </location>
</feature>
<comment type="caution">
    <text evidence="5">The sequence shown here is derived from an EMBL/GenBank/DDBJ whole genome shotgun (WGS) entry which is preliminary data.</text>
</comment>
<dbReference type="PROSITE" id="PS52016">
    <property type="entry name" value="TONB_DEPENDENT_REC_3"/>
    <property type="match status" value="1"/>
</dbReference>
<dbReference type="InterPro" id="IPR008969">
    <property type="entry name" value="CarboxyPept-like_regulatory"/>
</dbReference>
<feature type="signal peptide" evidence="3">
    <location>
        <begin position="1"/>
        <end position="18"/>
    </location>
</feature>
<keyword evidence="1" id="KW-0813">Transport</keyword>
<feature type="domain" description="VIT" evidence="4">
    <location>
        <begin position="19"/>
        <end position="147"/>
    </location>
</feature>
<keyword evidence="1" id="KW-0812">Transmembrane</keyword>
<dbReference type="InterPro" id="IPR011990">
    <property type="entry name" value="TPR-like_helical_dom_sf"/>
</dbReference>
<dbReference type="Gene3D" id="2.60.40.1120">
    <property type="entry name" value="Carboxypeptidase-like, regulatory domain"/>
    <property type="match status" value="1"/>
</dbReference>
<feature type="region of interest" description="Disordered" evidence="2">
    <location>
        <begin position="577"/>
        <end position="628"/>
    </location>
</feature>
<dbReference type="NCBIfam" id="TIGR04057">
    <property type="entry name" value="SusC_RagA_signa"/>
    <property type="match status" value="1"/>
</dbReference>
<dbReference type="InterPro" id="IPR023997">
    <property type="entry name" value="TonB-dep_OMP_SusC/RagA_CS"/>
</dbReference>
<gene>
    <name evidence="5" type="ORF">GCM10009430_17500</name>
</gene>
<dbReference type="EMBL" id="BAAAGE010000001">
    <property type="protein sequence ID" value="GAA0718856.1"/>
    <property type="molecule type" value="Genomic_DNA"/>
</dbReference>
<dbReference type="InterPro" id="IPR037066">
    <property type="entry name" value="Plug_dom_sf"/>
</dbReference>
<dbReference type="InterPro" id="IPR019220">
    <property type="entry name" value="DUF2135"/>
</dbReference>
<dbReference type="SUPFAM" id="SSF56935">
    <property type="entry name" value="Porins"/>
    <property type="match status" value="1"/>
</dbReference>
<accession>A0ABP3TVM6</accession>
<comment type="similarity">
    <text evidence="1">Belongs to the TonB-dependent receptor family.</text>
</comment>
<keyword evidence="1" id="KW-0998">Cell outer membrane</keyword>
<dbReference type="InterPro" id="IPR012910">
    <property type="entry name" value="Plug_dom"/>
</dbReference>
<evidence type="ECO:0000313" key="6">
    <source>
        <dbReference type="Proteomes" id="UP001501758"/>
    </source>
</evidence>
<keyword evidence="1" id="KW-0472">Membrane</keyword>
<proteinExistence type="inferred from homology"/>
<dbReference type="Pfam" id="PF08487">
    <property type="entry name" value="VIT"/>
    <property type="match status" value="1"/>
</dbReference>
<keyword evidence="3" id="KW-0732">Signal</keyword>
<reference evidence="6" key="1">
    <citation type="journal article" date="2019" name="Int. J. Syst. Evol. Microbiol.">
        <title>The Global Catalogue of Microorganisms (GCM) 10K type strain sequencing project: providing services to taxonomists for standard genome sequencing and annotation.</title>
        <authorList>
            <consortium name="The Broad Institute Genomics Platform"/>
            <consortium name="The Broad Institute Genome Sequencing Center for Infectious Disease"/>
            <person name="Wu L."/>
            <person name="Ma J."/>
        </authorList>
    </citation>
    <scope>NUCLEOTIDE SEQUENCE [LARGE SCALE GENOMIC DNA]</scope>
    <source>
        <strain evidence="6">JCM 15974</strain>
    </source>
</reference>
<dbReference type="InterPro" id="IPR039426">
    <property type="entry name" value="TonB-dep_rcpt-like"/>
</dbReference>
<organism evidence="5 6">
    <name type="scientific">Aquimarina litoralis</name>
    <dbReference type="NCBI Taxonomy" id="584605"/>
    <lineage>
        <taxon>Bacteria</taxon>
        <taxon>Pseudomonadati</taxon>
        <taxon>Bacteroidota</taxon>
        <taxon>Flavobacteriia</taxon>
        <taxon>Flavobacteriales</taxon>
        <taxon>Flavobacteriaceae</taxon>
        <taxon>Aquimarina</taxon>
    </lineage>
</organism>
<comment type="subcellular location">
    <subcellularLocation>
        <location evidence="1">Cell outer membrane</location>
        <topology evidence="1">Multi-pass membrane protein</topology>
    </subcellularLocation>
</comment>
<dbReference type="Pfam" id="PF13715">
    <property type="entry name" value="CarbopepD_reg_2"/>
    <property type="match status" value="1"/>
</dbReference>
<sequence>MKKSFVLVVFLLSFKVFFSQEIPVVQIDDSLQLKLSTLKVEVKIIGNFATTTYDMQFYNELDRTLEGELRFPLGEGQTVSGFAMDVNGEMRDAVIVEKEKARVAFENTVRQNIDPGLLEKTQGNNYKARIYPILPKQNKRITITYEQELLDRNHVKQYELPLNFTKPLDEFIVDFEVFKDITPITDSDELTFVKKDGKFKGSLHKKSYLASTSIFLEIPKQTDAEHVTTYHDFFYLNKQLEPSMRLKKKPKSITILWDASLSNKYRKLKKELELLQLYFNYLQDINVQFIPFGQSVVSNRNYKIVNGEWTVLKEEIEKVCYDGGTSLSFLDDLNIKSDEILLFTDGLVNLGGFTKKIKKSIYTVNSSVSGDHTYLNRVATNTGGNYMNLNRFGSKDALQILQQETYQFLGIKKNEKVEEIYPKKNTNVLSDFSLSGRFKENTVITLLFGYGNKVTNMIKIPVIKQTGDRTVKRLWAKQKLKFLMADKKENRKQIITLAKQHDLITEYTSMLILDRIEDYVRYRIEPPKELREAYKERVANIEEDERYKKEEIEERRRELFENYEDLHEWYATTFPRIKEKVKPQKNSRNTNNDQNAQQHANTDTSREPESNTNNAVVDTNRNRLDTTKRIVSGTVTDQEGLPLPGVNVWVEGTQRGTQTDFDGNFKINAETEQELNISYIGFTSKKVVATNSSGLQIKLNEDESLLEEVVVMGYGTQQKKSITASVVSVKSESFSEAVAGVVTGVEVDQTESVVIRGLASINNSSSEPLYIVDGVPVNGNPTKDLLPDDIESVQVLKEANASAIYGSQGHNGVIVITTKDGKENNTEKIDELNQKISEKIDLKSWNPDTPYLKILEKEKTVEQAYAKYLEIREQYQNTPAFYLDVAGFFDNKKEKTKAIQIVTNLIEVDLDNHELMRALAYKLEYFEQHELAVVVYEKILELRPEEPQSYRDLGLAYEAIGEYQRSFDLLYKVYNGELLEKDEDERFLGIEQLAYVEICRLVSKYHKKLKLSKLERNLFKDIPVDIRVVIDWNHNDTDIDLWVIDPNEEKGYFSNKETEIGGRLSDDMTEGYGPEEYMLKNAIEGNYKVMIDYYTDTVQKISGPTILKVTLFTNYGKKNESKKVSIVRLGKEEEEIEIGNLKF</sequence>
<dbReference type="Proteomes" id="UP001501758">
    <property type="component" value="Unassembled WGS sequence"/>
</dbReference>
<dbReference type="PANTHER" id="PTHR45737:SF6">
    <property type="entry name" value="VON WILLEBRAND FACTOR A DOMAIN-CONTAINING PROTEIN 5A"/>
    <property type="match status" value="1"/>
</dbReference>
<dbReference type="Pfam" id="PF09906">
    <property type="entry name" value="DUF2135"/>
    <property type="match status" value="1"/>
</dbReference>
<feature type="compositionally biased region" description="Polar residues" evidence="2">
    <location>
        <begin position="610"/>
        <end position="619"/>
    </location>
</feature>
<dbReference type="SUPFAM" id="SSF48452">
    <property type="entry name" value="TPR-like"/>
    <property type="match status" value="1"/>
</dbReference>
<dbReference type="Gene3D" id="2.170.130.10">
    <property type="entry name" value="TonB-dependent receptor, plug domain"/>
    <property type="match status" value="1"/>
</dbReference>